<dbReference type="AlphaFoldDB" id="A0A1G9D2I7"/>
<evidence type="ECO:0000313" key="2">
    <source>
        <dbReference type="Proteomes" id="UP000198629"/>
    </source>
</evidence>
<dbReference type="EMBL" id="FNFX01000003">
    <property type="protein sequence ID" value="SDK58131.1"/>
    <property type="molecule type" value="Genomic_DNA"/>
</dbReference>
<name>A0A1G9D2I7_9PROT</name>
<evidence type="ECO:0000313" key="1">
    <source>
        <dbReference type="EMBL" id="SDK58131.1"/>
    </source>
</evidence>
<reference evidence="2" key="1">
    <citation type="submission" date="2016-10" db="EMBL/GenBank/DDBJ databases">
        <authorList>
            <person name="Varghese N."/>
            <person name="Submissions S."/>
        </authorList>
    </citation>
    <scope>NUCLEOTIDE SEQUENCE [LARGE SCALE GENOMIC DNA]</scope>
    <source>
        <strain evidence="2">CBMB127</strain>
    </source>
</reference>
<gene>
    <name evidence="1" type="ORF">SAMN05192566_1752</name>
</gene>
<keyword evidence="2" id="KW-1185">Reference proteome</keyword>
<organism evidence="1 2">
    <name type="scientific">Methylophilus rhizosphaerae</name>
    <dbReference type="NCBI Taxonomy" id="492660"/>
    <lineage>
        <taxon>Bacteria</taxon>
        <taxon>Pseudomonadati</taxon>
        <taxon>Pseudomonadota</taxon>
        <taxon>Betaproteobacteria</taxon>
        <taxon>Nitrosomonadales</taxon>
        <taxon>Methylophilaceae</taxon>
        <taxon>Methylophilus</taxon>
    </lineage>
</organism>
<dbReference type="Proteomes" id="UP000198629">
    <property type="component" value="Unassembled WGS sequence"/>
</dbReference>
<proteinExistence type="predicted"/>
<protein>
    <submittedName>
        <fullName evidence="1">Uncharacterized protein</fullName>
    </submittedName>
</protein>
<sequence length="39" mass="4471">MIDECEGDAVNSWRLVVMNPNYWLSGNCCKTHIDMQIIA</sequence>
<dbReference type="STRING" id="492660.SAMN05192566_1752"/>
<accession>A0A1G9D2I7</accession>